<name>A0A512PEK3_9CELL</name>
<dbReference type="EMBL" id="BKAL01000007">
    <property type="protein sequence ID" value="GEP69641.1"/>
    <property type="molecule type" value="Genomic_DNA"/>
</dbReference>
<evidence type="ECO:0000313" key="3">
    <source>
        <dbReference type="Proteomes" id="UP000321798"/>
    </source>
</evidence>
<protein>
    <recommendedName>
        <fullName evidence="1">MoxR-vWA-beta-propeller ternary system domain-containing protein</fullName>
    </recommendedName>
</protein>
<organism evidence="2 3">
    <name type="scientific">Cellulomonas soli</name>
    <dbReference type="NCBI Taxonomy" id="931535"/>
    <lineage>
        <taxon>Bacteria</taxon>
        <taxon>Bacillati</taxon>
        <taxon>Actinomycetota</taxon>
        <taxon>Actinomycetes</taxon>
        <taxon>Micrococcales</taxon>
        <taxon>Cellulomonadaceae</taxon>
        <taxon>Cellulomonas</taxon>
    </lineage>
</organism>
<reference evidence="2 3" key="1">
    <citation type="submission" date="2019-07" db="EMBL/GenBank/DDBJ databases">
        <title>Whole genome shotgun sequence of Cellulomonas soli NBRC 109434.</title>
        <authorList>
            <person name="Hosoyama A."/>
            <person name="Uohara A."/>
            <person name="Ohji S."/>
            <person name="Ichikawa N."/>
        </authorList>
    </citation>
    <scope>NUCLEOTIDE SEQUENCE [LARGE SCALE GENOMIC DNA]</scope>
    <source>
        <strain evidence="2 3">NBRC 109434</strain>
    </source>
</reference>
<gene>
    <name evidence="2" type="ORF">CSO01_23560</name>
</gene>
<dbReference type="OrthoDB" id="3691052at2"/>
<dbReference type="Pfam" id="PF19921">
    <property type="entry name" value="bpX5"/>
    <property type="match status" value="1"/>
</dbReference>
<dbReference type="AlphaFoldDB" id="A0A512PEK3"/>
<comment type="caution">
    <text evidence="2">The sequence shown here is derived from an EMBL/GenBank/DDBJ whole genome shotgun (WGS) entry which is preliminary data.</text>
</comment>
<keyword evidence="3" id="KW-1185">Reference proteome</keyword>
<evidence type="ECO:0000313" key="2">
    <source>
        <dbReference type="EMBL" id="GEP69641.1"/>
    </source>
</evidence>
<dbReference type="RefSeq" id="WP_146953386.1">
    <property type="nucleotide sequence ID" value="NZ_BAABBJ010000007.1"/>
</dbReference>
<evidence type="ECO:0000259" key="1">
    <source>
        <dbReference type="Pfam" id="PF19921"/>
    </source>
</evidence>
<proteinExistence type="predicted"/>
<feature type="domain" description="MoxR-vWA-beta-propeller ternary system" evidence="1">
    <location>
        <begin position="20"/>
        <end position="138"/>
    </location>
</feature>
<sequence length="154" mass="15898">MSASQRPSTVPSAVPAAVPIAWVRREPPLTPAAVTATGRASHALARATSARVDAGSAGLRAAGRRADGDLDRLVVLGDTEDLPWCAGARYLGWEAGVLVPTERRPTVPTDILAAQARALLLGAALVIVLPDALVGMPMPGRTVDGPTLRAWIGE</sequence>
<accession>A0A512PEK3</accession>
<dbReference type="Proteomes" id="UP000321798">
    <property type="component" value="Unassembled WGS sequence"/>
</dbReference>
<dbReference type="InterPro" id="IPR045548">
    <property type="entry name" value="bpX5"/>
</dbReference>